<dbReference type="Proteomes" id="UP000054217">
    <property type="component" value="Unassembled WGS sequence"/>
</dbReference>
<evidence type="ECO:0000313" key="1">
    <source>
        <dbReference type="EMBL" id="KIO00837.1"/>
    </source>
</evidence>
<dbReference type="InParanoid" id="A0A0C3JTR7"/>
<gene>
    <name evidence="1" type="ORF">M404DRAFT_753423</name>
</gene>
<protein>
    <submittedName>
        <fullName evidence="1">Uncharacterized protein</fullName>
    </submittedName>
</protein>
<accession>A0A0C3JTR7</accession>
<organism evidence="1 2">
    <name type="scientific">Pisolithus tinctorius Marx 270</name>
    <dbReference type="NCBI Taxonomy" id="870435"/>
    <lineage>
        <taxon>Eukaryota</taxon>
        <taxon>Fungi</taxon>
        <taxon>Dikarya</taxon>
        <taxon>Basidiomycota</taxon>
        <taxon>Agaricomycotina</taxon>
        <taxon>Agaricomycetes</taxon>
        <taxon>Agaricomycetidae</taxon>
        <taxon>Boletales</taxon>
        <taxon>Sclerodermatineae</taxon>
        <taxon>Pisolithaceae</taxon>
        <taxon>Pisolithus</taxon>
    </lineage>
</organism>
<dbReference type="HOGENOM" id="CLU_2590724_0_0_1"/>
<keyword evidence="2" id="KW-1185">Reference proteome</keyword>
<dbReference type="EMBL" id="KN831993">
    <property type="protein sequence ID" value="KIO00837.1"/>
    <property type="molecule type" value="Genomic_DNA"/>
</dbReference>
<reference evidence="1 2" key="1">
    <citation type="submission" date="2014-04" db="EMBL/GenBank/DDBJ databases">
        <authorList>
            <consortium name="DOE Joint Genome Institute"/>
            <person name="Kuo A."/>
            <person name="Kohler A."/>
            <person name="Costa M.D."/>
            <person name="Nagy L.G."/>
            <person name="Floudas D."/>
            <person name="Copeland A."/>
            <person name="Barry K.W."/>
            <person name="Cichocki N."/>
            <person name="Veneault-Fourrey C."/>
            <person name="LaButti K."/>
            <person name="Lindquist E.A."/>
            <person name="Lipzen A."/>
            <person name="Lundell T."/>
            <person name="Morin E."/>
            <person name="Murat C."/>
            <person name="Sun H."/>
            <person name="Tunlid A."/>
            <person name="Henrissat B."/>
            <person name="Grigoriev I.V."/>
            <person name="Hibbett D.S."/>
            <person name="Martin F."/>
            <person name="Nordberg H.P."/>
            <person name="Cantor M.N."/>
            <person name="Hua S.X."/>
        </authorList>
    </citation>
    <scope>NUCLEOTIDE SEQUENCE [LARGE SCALE GENOMIC DNA]</scope>
    <source>
        <strain evidence="1 2">Marx 270</strain>
    </source>
</reference>
<name>A0A0C3JTR7_PISTI</name>
<dbReference type="AlphaFoldDB" id="A0A0C3JTR7"/>
<sequence length="80" mass="8930">MPPASIPSHPSACLFGIYKLTVLTAYNDFSQTAIAYCERSLESSDIPWHEPYPGDVLVPLQPLIIYSSFFISCAISSQFW</sequence>
<evidence type="ECO:0000313" key="2">
    <source>
        <dbReference type="Proteomes" id="UP000054217"/>
    </source>
</evidence>
<proteinExistence type="predicted"/>
<reference evidence="2" key="2">
    <citation type="submission" date="2015-01" db="EMBL/GenBank/DDBJ databases">
        <title>Evolutionary Origins and Diversification of the Mycorrhizal Mutualists.</title>
        <authorList>
            <consortium name="DOE Joint Genome Institute"/>
            <consortium name="Mycorrhizal Genomics Consortium"/>
            <person name="Kohler A."/>
            <person name="Kuo A."/>
            <person name="Nagy L.G."/>
            <person name="Floudas D."/>
            <person name="Copeland A."/>
            <person name="Barry K.W."/>
            <person name="Cichocki N."/>
            <person name="Veneault-Fourrey C."/>
            <person name="LaButti K."/>
            <person name="Lindquist E.A."/>
            <person name="Lipzen A."/>
            <person name="Lundell T."/>
            <person name="Morin E."/>
            <person name="Murat C."/>
            <person name="Riley R."/>
            <person name="Ohm R."/>
            <person name="Sun H."/>
            <person name="Tunlid A."/>
            <person name="Henrissat B."/>
            <person name="Grigoriev I.V."/>
            <person name="Hibbett D.S."/>
            <person name="Martin F."/>
        </authorList>
    </citation>
    <scope>NUCLEOTIDE SEQUENCE [LARGE SCALE GENOMIC DNA]</scope>
    <source>
        <strain evidence="2">Marx 270</strain>
    </source>
</reference>